<protein>
    <submittedName>
        <fullName evidence="1">Uncharacterized protein</fullName>
    </submittedName>
</protein>
<dbReference type="EMBL" id="FNIA01000010">
    <property type="protein sequence ID" value="SDM94692.1"/>
    <property type="molecule type" value="Genomic_DNA"/>
</dbReference>
<accession>A0A1G9XD20</accession>
<dbReference type="AlphaFoldDB" id="A0A1G9XD20"/>
<dbReference type="OrthoDB" id="179461at2157"/>
<proteinExistence type="predicted"/>
<dbReference type="STRING" id="996166.SAMN05192554_11057"/>
<dbReference type="RefSeq" id="WP_175526433.1">
    <property type="nucleotide sequence ID" value="NZ_FNIA01000010.1"/>
</dbReference>
<organism evidence="1 2">
    <name type="scientific">Haloarchaeobius iranensis</name>
    <dbReference type="NCBI Taxonomy" id="996166"/>
    <lineage>
        <taxon>Archaea</taxon>
        <taxon>Methanobacteriati</taxon>
        <taxon>Methanobacteriota</taxon>
        <taxon>Stenosarchaea group</taxon>
        <taxon>Halobacteria</taxon>
        <taxon>Halobacteriales</taxon>
        <taxon>Halorubellaceae</taxon>
        <taxon>Haloarchaeobius</taxon>
    </lineage>
</organism>
<reference evidence="1 2" key="1">
    <citation type="submission" date="2016-10" db="EMBL/GenBank/DDBJ databases">
        <authorList>
            <person name="de Groot N.N."/>
        </authorList>
    </citation>
    <scope>NUCLEOTIDE SEQUENCE [LARGE SCALE GENOMIC DNA]</scope>
    <source>
        <strain evidence="2">EB21,IBRC-M 10013,KCTC 4048</strain>
    </source>
</reference>
<evidence type="ECO:0000313" key="1">
    <source>
        <dbReference type="EMBL" id="SDM94692.1"/>
    </source>
</evidence>
<name>A0A1G9XD20_9EURY</name>
<gene>
    <name evidence="1" type="ORF">SAMN05192554_11057</name>
</gene>
<evidence type="ECO:0000313" key="2">
    <source>
        <dbReference type="Proteomes" id="UP000199370"/>
    </source>
</evidence>
<dbReference type="Pfam" id="PF24333">
    <property type="entry name" value="DUF7501"/>
    <property type="match status" value="1"/>
</dbReference>
<dbReference type="Proteomes" id="UP000199370">
    <property type="component" value="Unassembled WGS sequence"/>
</dbReference>
<keyword evidence="2" id="KW-1185">Reference proteome</keyword>
<dbReference type="InterPro" id="IPR055924">
    <property type="entry name" value="DUF7501"/>
</dbReference>
<sequence>MSVGTPTANWTDENTCPFCDATLPNPGAGFMDHLKTSPECSSGFDAWRFHLTDDFGGA</sequence>